<dbReference type="OrthoDB" id="1924577at2759"/>
<evidence type="ECO:0000256" key="1">
    <source>
        <dbReference type="ARBA" id="ARBA00004123"/>
    </source>
</evidence>
<dbReference type="AlphaFoldDB" id="A0A6I9WPF2"/>
<sequence length="458" mass="53685">MVAHVEVTWKLFIFLRNILKHLQEWFNKKRTKRLPNEDIDEDMEDDIEDIDINAVTDSEEEYTETERKLLEKVRQQRVTEDFDSDDEVYKLQDESEDDQQDSMESDIEGAQEDYDMPNDRAWGNKAKTFYSSDFKYTDYASAPQKDLVNADMEEEEGKRLHLRSMGQHLTLDGSNFSKNKISEVIEDSKIVQEDNELVSDKESFMIMIDTFKEYMTEAKNILVPFLELVKNGTCPDCSAVTFVRTKYEIILNYCINISFCLMLRAKELPVKSHPVIKRLEQYHQLLHQLQSEQGNLLEEITEILKAVKEGKPLYSISDSQKQINEKSPRSTSLIKKLAHKKEIMEHSLSDSLDEEMTTDEELDIEEKHDNKIMIDEKDNNTNEEIAKRPITYQILKNKGLTPYRKKELRNPRVKHRNKYRKAKIRRKGAVREIRKELTRYAGEISGIKAGVKKGIKLK</sequence>
<dbReference type="KEGG" id="pbar:105432079"/>
<keyword evidence="7" id="KW-1185">Reference proteome</keyword>
<evidence type="ECO:0000256" key="3">
    <source>
        <dbReference type="ARBA" id="ARBA00022553"/>
    </source>
</evidence>
<organism evidence="7 8">
    <name type="scientific">Pogonomyrmex barbatus</name>
    <name type="common">red harvester ant</name>
    <dbReference type="NCBI Taxonomy" id="144034"/>
    <lineage>
        <taxon>Eukaryota</taxon>
        <taxon>Metazoa</taxon>
        <taxon>Ecdysozoa</taxon>
        <taxon>Arthropoda</taxon>
        <taxon>Hexapoda</taxon>
        <taxon>Insecta</taxon>
        <taxon>Pterygota</taxon>
        <taxon>Neoptera</taxon>
        <taxon>Endopterygota</taxon>
        <taxon>Hymenoptera</taxon>
        <taxon>Apocrita</taxon>
        <taxon>Aculeata</taxon>
        <taxon>Formicoidea</taxon>
        <taxon>Formicidae</taxon>
        <taxon>Myrmicinae</taxon>
        <taxon>Pogonomyrmex</taxon>
    </lineage>
</organism>
<evidence type="ECO:0000256" key="5">
    <source>
        <dbReference type="SAM" id="MobiDB-lite"/>
    </source>
</evidence>
<name>A0A6I9WPF2_9HYME</name>
<accession>A0A6I9WPF2</accession>
<dbReference type="Pfam" id="PF09368">
    <property type="entry name" value="Sas10"/>
    <property type="match status" value="1"/>
</dbReference>
<feature type="domain" description="Sas10 C-terminal" evidence="6">
    <location>
        <begin position="386"/>
        <end position="457"/>
    </location>
</feature>
<comment type="similarity">
    <text evidence="2">Belongs to the SAS10 family.</text>
</comment>
<comment type="subcellular location">
    <subcellularLocation>
        <location evidence="1">Nucleus</location>
    </subcellularLocation>
</comment>
<evidence type="ECO:0000259" key="6">
    <source>
        <dbReference type="Pfam" id="PF09368"/>
    </source>
</evidence>
<dbReference type="GO" id="GO:0000462">
    <property type="term" value="P:maturation of SSU-rRNA from tricistronic rRNA transcript (SSU-rRNA, 5.8S rRNA, LSU-rRNA)"/>
    <property type="evidence" value="ECO:0007669"/>
    <property type="project" value="TreeGrafter"/>
</dbReference>
<evidence type="ECO:0000256" key="2">
    <source>
        <dbReference type="ARBA" id="ARBA00010979"/>
    </source>
</evidence>
<keyword evidence="3" id="KW-0597">Phosphoprotein</keyword>
<dbReference type="InterPro" id="IPR018972">
    <property type="entry name" value="Sas10_C_dom"/>
</dbReference>
<dbReference type="GO" id="GO:0032040">
    <property type="term" value="C:small-subunit processome"/>
    <property type="evidence" value="ECO:0007669"/>
    <property type="project" value="TreeGrafter"/>
</dbReference>
<dbReference type="Pfam" id="PF04000">
    <property type="entry name" value="Sas10_Utp3"/>
    <property type="match status" value="1"/>
</dbReference>
<dbReference type="RefSeq" id="XP_011645002.1">
    <property type="nucleotide sequence ID" value="XM_011646700.1"/>
</dbReference>
<feature type="compositionally biased region" description="Acidic residues" evidence="5">
    <location>
        <begin position="94"/>
        <end position="106"/>
    </location>
</feature>
<dbReference type="Proteomes" id="UP000504615">
    <property type="component" value="Unplaced"/>
</dbReference>
<dbReference type="InterPro" id="IPR007146">
    <property type="entry name" value="Sas10/Utp3/C1D"/>
</dbReference>
<evidence type="ECO:0000313" key="7">
    <source>
        <dbReference type="Proteomes" id="UP000504615"/>
    </source>
</evidence>
<dbReference type="GeneID" id="105432079"/>
<dbReference type="CTD" id="31447"/>
<reference evidence="8" key="1">
    <citation type="submission" date="2025-08" db="UniProtKB">
        <authorList>
            <consortium name="RefSeq"/>
        </authorList>
    </citation>
    <scope>IDENTIFICATION</scope>
</reference>
<keyword evidence="4" id="KW-0539">Nucleus</keyword>
<proteinExistence type="inferred from homology"/>
<gene>
    <name evidence="8" type="primary">LOC105432079</name>
</gene>
<evidence type="ECO:0000256" key="4">
    <source>
        <dbReference type="ARBA" id="ARBA00023242"/>
    </source>
</evidence>
<dbReference type="PANTHER" id="PTHR13237">
    <property type="entry name" value="SOMETHING ABOUT SILENCING PROTEIN 10-RELATED"/>
    <property type="match status" value="1"/>
</dbReference>
<dbReference type="PANTHER" id="PTHR13237:SF8">
    <property type="entry name" value="SOMETHING ABOUT SILENCING PROTEIN 10"/>
    <property type="match status" value="1"/>
</dbReference>
<evidence type="ECO:0000313" key="8">
    <source>
        <dbReference type="RefSeq" id="XP_011645002.1"/>
    </source>
</evidence>
<feature type="region of interest" description="Disordered" evidence="5">
    <location>
        <begin position="80"/>
        <end position="106"/>
    </location>
</feature>
<protein>
    <submittedName>
        <fullName evidence="8">Something about silencing protein 10</fullName>
    </submittedName>
</protein>